<dbReference type="Proteomes" id="UP000319257">
    <property type="component" value="Unassembled WGS sequence"/>
</dbReference>
<dbReference type="Pfam" id="PF11987">
    <property type="entry name" value="IF-2"/>
    <property type="match status" value="1"/>
</dbReference>
<feature type="region of interest" description="Disordered" evidence="11">
    <location>
        <begin position="722"/>
        <end position="792"/>
    </location>
</feature>
<protein>
    <recommendedName>
        <fullName evidence="10">Translation initiation factor IF-2, mitochondrial</fullName>
    </recommendedName>
</protein>
<feature type="compositionally biased region" description="Basic and acidic residues" evidence="11">
    <location>
        <begin position="293"/>
        <end position="310"/>
    </location>
</feature>
<dbReference type="Gene3D" id="3.40.50.10050">
    <property type="entry name" value="Translation initiation factor IF- 2, domain 3"/>
    <property type="match status" value="1"/>
</dbReference>
<feature type="region of interest" description="Disordered" evidence="11">
    <location>
        <begin position="1"/>
        <end position="388"/>
    </location>
</feature>
<dbReference type="InterPro" id="IPR000178">
    <property type="entry name" value="TF_IF2_bacterial-like"/>
</dbReference>
<keyword evidence="5" id="KW-0648">Protein biosynthesis</keyword>
<dbReference type="InterPro" id="IPR006847">
    <property type="entry name" value="IF2_N"/>
</dbReference>
<dbReference type="Pfam" id="PF00009">
    <property type="entry name" value="GTP_EFTU"/>
    <property type="match status" value="1"/>
</dbReference>
<feature type="region of interest" description="Disordered" evidence="11">
    <location>
        <begin position="451"/>
        <end position="477"/>
    </location>
</feature>
<feature type="compositionally biased region" description="Basic and acidic residues" evidence="11">
    <location>
        <begin position="730"/>
        <end position="771"/>
    </location>
</feature>
<evidence type="ECO:0000256" key="3">
    <source>
        <dbReference type="ARBA" id="ARBA00022540"/>
    </source>
</evidence>
<accession>A0A507BH61</accession>
<dbReference type="CDD" id="cd03702">
    <property type="entry name" value="IF2_mtIF2_II"/>
    <property type="match status" value="1"/>
</dbReference>
<dbReference type="InterPro" id="IPR044145">
    <property type="entry name" value="IF2_II"/>
</dbReference>
<keyword evidence="6" id="KW-0809">Transit peptide</keyword>
<dbReference type="RefSeq" id="XP_030999835.1">
    <property type="nucleotide sequence ID" value="XM_031136844.1"/>
</dbReference>
<feature type="compositionally biased region" description="Polar residues" evidence="11">
    <location>
        <begin position="27"/>
        <end position="37"/>
    </location>
</feature>
<evidence type="ECO:0000256" key="9">
    <source>
        <dbReference type="ARBA" id="ARBA00025162"/>
    </source>
</evidence>
<dbReference type="Gene3D" id="2.40.30.10">
    <property type="entry name" value="Translation factors"/>
    <property type="match status" value="2"/>
</dbReference>
<dbReference type="FunFam" id="2.40.30.10:FF:000008">
    <property type="entry name" value="Translation initiation factor IF-2"/>
    <property type="match status" value="1"/>
</dbReference>
<comment type="caution">
    <text evidence="13">The sequence shown here is derived from an EMBL/GenBank/DDBJ whole genome shotgun (WGS) entry which is preliminary data.</text>
</comment>
<dbReference type="PROSITE" id="PS51722">
    <property type="entry name" value="G_TR_2"/>
    <property type="match status" value="1"/>
</dbReference>
<dbReference type="InterPro" id="IPR000795">
    <property type="entry name" value="T_Tr_GTP-bd_dom"/>
</dbReference>
<dbReference type="HAMAP" id="MF_00100_B">
    <property type="entry name" value="IF_2_B"/>
    <property type="match status" value="1"/>
</dbReference>
<dbReference type="SUPFAM" id="SSF52156">
    <property type="entry name" value="Initiation factor IF2/eIF5b, domain 3"/>
    <property type="match status" value="1"/>
</dbReference>
<dbReference type="InterPro" id="IPR027417">
    <property type="entry name" value="P-loop_NTPase"/>
</dbReference>
<feature type="compositionally biased region" description="Polar residues" evidence="11">
    <location>
        <begin position="67"/>
        <end position="87"/>
    </location>
</feature>
<dbReference type="GO" id="GO:0005739">
    <property type="term" value="C:mitochondrion"/>
    <property type="evidence" value="ECO:0007669"/>
    <property type="project" value="UniProtKB-SubCell"/>
</dbReference>
<evidence type="ECO:0000256" key="6">
    <source>
        <dbReference type="ARBA" id="ARBA00022946"/>
    </source>
</evidence>
<name>A0A507BH61_9PEZI</name>
<keyword evidence="7" id="KW-0496">Mitochondrion</keyword>
<evidence type="ECO:0000259" key="12">
    <source>
        <dbReference type="PROSITE" id="PS51722"/>
    </source>
</evidence>
<comment type="function">
    <text evidence="9">One of the essential components for the initiation of protein synthesis. Protects formylmethionyl-tRNA from spontaneous hydrolysis and promotes its binding to the 30S ribosomal subunits. Also involved in the hydrolysis of GTP during the formation of the 70S ribosomal complex.</text>
</comment>
<sequence length="1001" mass="108680">MEPLRAPGDAPRPPASSSWGASWGSSQPTRPNDQATLPPSKREDRPLDALLPHEMATRSRALEHQKNSQSSQCLPGSVAEGTSTNTRPAPKPIGIPSSMGRNDPGGHSGPEPRPMGTPMSMGQNAPAAKSLDTRSSAPTKIQADTEPNHARPRARPFGRLDHSRSGLSGGLSTSNAIQKTLGGIDLARTHERPSHRQTPRAAPSSRTPHKLGSLDIDAAPIRQEWGQLTRRKSPSSPRQVPVSETSLSRAPLGPGNVFKDSDASWPGGRAVDTIGASTATTTPGYAGSSNMDTEQRGRKQRSQRDRRSVEEVPPSPADPSDVRSDRREREVAHRSVQRGKAVSRRHSRYQEEEDEDYDEEAAERAEARRRQKEAKRARKERELEAKQNQPTPIFLPELISVANLGVALGVKPDLFLEQLAELGFEDISQDSIMSGETAALIAQEYGFEPSVDTGESVDLKPRPAPADPSALPTRPPIVTIMGHVDHGKTTMLDWLRKTSVAAQEHGGITQHIGAFSVRLSAGRQITFLDTPGHAAFLTMRQRGANVTDIVILVVAADDSVKPQTLEALKHAQSANVPIIVAINKIDKDEARVEQVKADLARHGVEIEDYGGDVQVVCVSGKTGQGMPDLEENILTLSEILDMRAESDGMAEGWVLESSIKPVGKVATVLVKRGTLRKGDIIVAGTTWARVRSLRSEAGVELEEAPPSTPVEILGWREPPAAGDQVLQAPDEGRAKDAAHYRQELRDREKSANELALQEKREKERGKEKEKGAASPQEVVPDGEESSVSDEAPGSAVVNFTVKGDVMGSVEAVCAAVLEIGNNEVRPAVLRSAPGQITEFDIEHAATSNSSIINFNNAIPGNMKRKAEEAGVDILDHTVIYHLTDAVRAKLSEKLTPTISTRVLGEAEVLQVFPINVKGRVYKNIAGCRVRNGQVTRSALYRVMRNGEKVFDGKLESLKHGKKDVAEMRKGAECGLSFDEWQDFKQGDQIQAYEEIKERRSL</sequence>
<dbReference type="GO" id="GO:0003924">
    <property type="term" value="F:GTPase activity"/>
    <property type="evidence" value="ECO:0007669"/>
    <property type="project" value="InterPro"/>
</dbReference>
<dbReference type="PANTHER" id="PTHR43381:SF20">
    <property type="entry name" value="TRANSLATION INITIATION FACTOR IF-2, MITOCHONDRIAL"/>
    <property type="match status" value="1"/>
</dbReference>
<dbReference type="Gene3D" id="3.40.50.300">
    <property type="entry name" value="P-loop containing nucleotide triphosphate hydrolases"/>
    <property type="match status" value="1"/>
</dbReference>
<dbReference type="CDD" id="cd01887">
    <property type="entry name" value="IF2_eIF5B"/>
    <property type="match status" value="1"/>
</dbReference>
<dbReference type="PROSITE" id="PS01176">
    <property type="entry name" value="IF2"/>
    <property type="match status" value="1"/>
</dbReference>
<evidence type="ECO:0000256" key="8">
    <source>
        <dbReference type="ARBA" id="ARBA00023134"/>
    </source>
</evidence>
<dbReference type="FunFam" id="3.40.50.300:FF:000019">
    <property type="entry name" value="Translation initiation factor IF-2"/>
    <property type="match status" value="1"/>
</dbReference>
<dbReference type="PANTHER" id="PTHR43381">
    <property type="entry name" value="TRANSLATION INITIATION FACTOR IF-2-RELATED"/>
    <property type="match status" value="1"/>
</dbReference>
<dbReference type="NCBIfam" id="TIGR00231">
    <property type="entry name" value="small_GTP"/>
    <property type="match status" value="1"/>
</dbReference>
<dbReference type="InterPro" id="IPR023115">
    <property type="entry name" value="TIF_IF2_dom3"/>
</dbReference>
<evidence type="ECO:0000256" key="1">
    <source>
        <dbReference type="ARBA" id="ARBA00004173"/>
    </source>
</evidence>
<feature type="compositionally biased region" description="Low complexity" evidence="11">
    <location>
        <begin position="15"/>
        <end position="26"/>
    </location>
</feature>
<evidence type="ECO:0000256" key="10">
    <source>
        <dbReference type="ARBA" id="ARBA00044200"/>
    </source>
</evidence>
<dbReference type="InterPro" id="IPR036925">
    <property type="entry name" value="TIF_IF2_dom3_sf"/>
</dbReference>
<dbReference type="GO" id="GO:0005525">
    <property type="term" value="F:GTP binding"/>
    <property type="evidence" value="ECO:0007669"/>
    <property type="project" value="UniProtKB-KW"/>
</dbReference>
<dbReference type="GeneID" id="41970080"/>
<dbReference type="InParanoid" id="A0A507BH61"/>
<keyword evidence="14" id="KW-1185">Reference proteome</keyword>
<keyword evidence="8" id="KW-0342">GTP-binding</keyword>
<feature type="compositionally biased region" description="Acidic residues" evidence="11">
    <location>
        <begin position="351"/>
        <end position="361"/>
    </location>
</feature>
<reference evidence="13 14" key="1">
    <citation type="submission" date="2019-06" db="EMBL/GenBank/DDBJ databases">
        <title>Draft genome sequence of the filamentous fungus Phialemoniopsis curvata isolated from diesel fuel.</title>
        <authorList>
            <person name="Varaljay V.A."/>
            <person name="Lyon W.J."/>
            <person name="Crouch A.L."/>
            <person name="Drake C.E."/>
            <person name="Hollomon J.M."/>
            <person name="Nadeau L.J."/>
            <person name="Nunn H.S."/>
            <person name="Stevenson B.S."/>
            <person name="Bojanowski C.L."/>
            <person name="Crookes-Goodson W.J."/>
        </authorList>
    </citation>
    <scope>NUCLEOTIDE SEQUENCE [LARGE SCALE GENOMIC DNA]</scope>
    <source>
        <strain evidence="13 14">D216</strain>
    </source>
</reference>
<dbReference type="InterPro" id="IPR005225">
    <property type="entry name" value="Small_GTP-bd"/>
</dbReference>
<dbReference type="FunFam" id="2.40.30.10:FF:000007">
    <property type="entry name" value="Translation initiation factor IF-2"/>
    <property type="match status" value="1"/>
</dbReference>
<evidence type="ECO:0000256" key="7">
    <source>
        <dbReference type="ARBA" id="ARBA00023128"/>
    </source>
</evidence>
<gene>
    <name evidence="13" type="ORF">E0L32_002633</name>
</gene>
<dbReference type="SUPFAM" id="SSF50447">
    <property type="entry name" value="Translation proteins"/>
    <property type="match status" value="2"/>
</dbReference>
<dbReference type="InterPro" id="IPR053905">
    <property type="entry name" value="EF-G-like_DII"/>
</dbReference>
<dbReference type="NCBIfam" id="TIGR00487">
    <property type="entry name" value="IF-2"/>
    <property type="match status" value="1"/>
</dbReference>
<evidence type="ECO:0000256" key="5">
    <source>
        <dbReference type="ARBA" id="ARBA00022917"/>
    </source>
</evidence>
<evidence type="ECO:0000256" key="11">
    <source>
        <dbReference type="SAM" id="MobiDB-lite"/>
    </source>
</evidence>
<keyword evidence="3" id="KW-0396">Initiation factor</keyword>
<comment type="subcellular location">
    <subcellularLocation>
        <location evidence="1">Mitochondrion</location>
    </subcellularLocation>
</comment>
<feature type="compositionally biased region" description="Basic residues" evidence="11">
    <location>
        <begin position="369"/>
        <end position="378"/>
    </location>
</feature>
<evidence type="ECO:0000256" key="2">
    <source>
        <dbReference type="ARBA" id="ARBA00007733"/>
    </source>
</evidence>
<dbReference type="FunFam" id="3.40.50.10050:FF:000001">
    <property type="entry name" value="Translation initiation factor IF-2"/>
    <property type="match status" value="1"/>
</dbReference>
<dbReference type="InterPro" id="IPR015760">
    <property type="entry name" value="TIF_IF2"/>
</dbReference>
<feature type="compositionally biased region" description="Polar residues" evidence="11">
    <location>
        <begin position="234"/>
        <end position="248"/>
    </location>
</feature>
<dbReference type="STRING" id="1093900.A0A507BH61"/>
<comment type="similarity">
    <text evidence="2">Belongs to the TRAFAC class translation factor GTPase superfamily. Classic translation factor GTPase family. IF-2 subfamily.</text>
</comment>
<keyword evidence="4" id="KW-0547">Nucleotide-binding</keyword>
<organism evidence="13 14">
    <name type="scientific">Thyridium curvatum</name>
    <dbReference type="NCBI Taxonomy" id="1093900"/>
    <lineage>
        <taxon>Eukaryota</taxon>
        <taxon>Fungi</taxon>
        <taxon>Dikarya</taxon>
        <taxon>Ascomycota</taxon>
        <taxon>Pezizomycotina</taxon>
        <taxon>Sordariomycetes</taxon>
        <taxon>Sordariomycetidae</taxon>
        <taxon>Thyridiales</taxon>
        <taxon>Thyridiaceae</taxon>
        <taxon>Thyridium</taxon>
    </lineage>
</organism>
<dbReference type="OrthoDB" id="361630at2759"/>
<dbReference type="SUPFAM" id="SSF52540">
    <property type="entry name" value="P-loop containing nucleoside triphosphate hydrolases"/>
    <property type="match status" value="1"/>
</dbReference>
<dbReference type="InterPro" id="IPR009000">
    <property type="entry name" value="Transl_B-barrel_sf"/>
</dbReference>
<evidence type="ECO:0000256" key="4">
    <source>
        <dbReference type="ARBA" id="ARBA00022741"/>
    </source>
</evidence>
<feature type="compositionally biased region" description="Polar residues" evidence="11">
    <location>
        <begin position="275"/>
        <end position="292"/>
    </location>
</feature>
<feature type="compositionally biased region" description="Basic residues" evidence="11">
    <location>
        <begin position="335"/>
        <end position="347"/>
    </location>
</feature>
<feature type="compositionally biased region" description="Basic and acidic residues" evidence="11">
    <location>
        <begin position="55"/>
        <end position="66"/>
    </location>
</feature>
<dbReference type="Pfam" id="PF04760">
    <property type="entry name" value="IF2_N"/>
    <property type="match status" value="1"/>
</dbReference>
<feature type="compositionally biased region" description="Basic and acidic residues" evidence="11">
    <location>
        <begin position="320"/>
        <end position="333"/>
    </location>
</feature>
<feature type="domain" description="Tr-type G" evidence="12">
    <location>
        <begin position="473"/>
        <end position="641"/>
    </location>
</feature>
<dbReference type="EMBL" id="SKBQ01000011">
    <property type="protein sequence ID" value="TPX18124.1"/>
    <property type="molecule type" value="Genomic_DNA"/>
</dbReference>
<dbReference type="AlphaFoldDB" id="A0A507BH61"/>
<dbReference type="GO" id="GO:0003743">
    <property type="term" value="F:translation initiation factor activity"/>
    <property type="evidence" value="ECO:0007669"/>
    <property type="project" value="UniProtKB-KW"/>
</dbReference>
<proteinExistence type="inferred from homology"/>
<evidence type="ECO:0000313" key="14">
    <source>
        <dbReference type="Proteomes" id="UP000319257"/>
    </source>
</evidence>
<dbReference type="FunCoup" id="A0A507BH61">
    <property type="interactions" value="476"/>
</dbReference>
<dbReference type="CDD" id="cd03692">
    <property type="entry name" value="mtIF2_IVc"/>
    <property type="match status" value="1"/>
</dbReference>
<dbReference type="Pfam" id="PF22042">
    <property type="entry name" value="EF-G_D2"/>
    <property type="match status" value="1"/>
</dbReference>
<evidence type="ECO:0000313" key="13">
    <source>
        <dbReference type="EMBL" id="TPX18124.1"/>
    </source>
</evidence>